<proteinExistence type="predicted"/>
<feature type="chain" id="PRO_5005683590" evidence="2">
    <location>
        <begin position="30"/>
        <end position="134"/>
    </location>
</feature>
<reference evidence="3 4" key="2">
    <citation type="submission" date="2011-11" db="EMBL/GenBank/DDBJ databases">
        <authorList>
            <consortium name="US DOE Joint Genome Institute"/>
            <person name="Lucas S."/>
            <person name="Han J."/>
            <person name="Lapidus A."/>
            <person name="Cheng J.-F."/>
            <person name="Goodwin L."/>
            <person name="Pitluck S."/>
            <person name="Peters L."/>
            <person name="Ovchinnikova G."/>
            <person name="Zhang X."/>
            <person name="Detter J.C."/>
            <person name="Han C."/>
            <person name="Tapia R."/>
            <person name="Land M."/>
            <person name="Hauser L."/>
            <person name="Kyrpides N."/>
            <person name="Ivanova N."/>
            <person name="Pagani I."/>
            <person name="Vogl K."/>
            <person name="Liu Z."/>
            <person name="Overmann J."/>
            <person name="Frigaard N.-U."/>
            <person name="Bryant D."/>
            <person name="Woyke T."/>
        </authorList>
    </citation>
    <scope>NUCLEOTIDE SEQUENCE [LARGE SCALE GENOMIC DNA]</scope>
    <source>
        <strain evidence="3 4">970</strain>
    </source>
</reference>
<evidence type="ECO:0000256" key="1">
    <source>
        <dbReference type="SAM" id="Coils"/>
    </source>
</evidence>
<evidence type="ECO:0000313" key="3">
    <source>
        <dbReference type="EMBL" id="EIC19335.1"/>
    </source>
</evidence>
<keyword evidence="1" id="KW-0175">Coiled coil</keyword>
<keyword evidence="2" id="KW-0732">Signal</keyword>
<sequence>MGLCNARHKLIFSGIVALAFSLSLASASAAEDSDFAGECDLDNNGKINGYAEVVCVDDKEIEAIERETEANRRETEAIERRIEANRRETEAIERRIEAIRGETEAIRRERERLERENEKLEEMIRILGGETGDD</sequence>
<dbReference type="HOGENOM" id="CLU_1895245_0_0_6"/>
<feature type="coiled-coil region" evidence="1">
    <location>
        <begin position="61"/>
        <end position="130"/>
    </location>
</feature>
<feature type="signal peptide" evidence="2">
    <location>
        <begin position="1"/>
        <end position="29"/>
    </location>
</feature>
<dbReference type="Proteomes" id="UP000002964">
    <property type="component" value="Unassembled WGS sequence"/>
</dbReference>
<organism evidence="3 4">
    <name type="scientific">Thiorhodovibrio frisius</name>
    <dbReference type="NCBI Taxonomy" id="631362"/>
    <lineage>
        <taxon>Bacteria</taxon>
        <taxon>Pseudomonadati</taxon>
        <taxon>Pseudomonadota</taxon>
        <taxon>Gammaproteobacteria</taxon>
        <taxon>Chromatiales</taxon>
        <taxon>Chromatiaceae</taxon>
        <taxon>Thiorhodovibrio</taxon>
    </lineage>
</organism>
<evidence type="ECO:0000256" key="2">
    <source>
        <dbReference type="SAM" id="SignalP"/>
    </source>
</evidence>
<keyword evidence="4" id="KW-1185">Reference proteome</keyword>
<reference evidence="4" key="1">
    <citation type="submission" date="2011-06" db="EMBL/GenBank/DDBJ databases">
        <authorList>
            <consortium name="US DOE Joint Genome Institute (JGI-PGF)"/>
            <person name="Lucas S."/>
            <person name="Han J."/>
            <person name="Lapidus A."/>
            <person name="Cheng J.-F."/>
            <person name="Goodwin L."/>
            <person name="Pitluck S."/>
            <person name="Peters L."/>
            <person name="Land M.L."/>
            <person name="Hauser L."/>
            <person name="Vogl K."/>
            <person name="Liu Z."/>
            <person name="Overmann J."/>
            <person name="Frigaard N.-U."/>
            <person name="Bryant D.A."/>
            <person name="Woyke T.J."/>
        </authorList>
    </citation>
    <scope>NUCLEOTIDE SEQUENCE [LARGE SCALE GENOMIC DNA]</scope>
    <source>
        <strain evidence="4">970</strain>
    </source>
</reference>
<name>H8Z8D0_9GAMM</name>
<dbReference type="EMBL" id="JH603171">
    <property type="protein sequence ID" value="EIC19335.1"/>
    <property type="molecule type" value="Genomic_DNA"/>
</dbReference>
<evidence type="ECO:0000313" key="4">
    <source>
        <dbReference type="Proteomes" id="UP000002964"/>
    </source>
</evidence>
<protein>
    <submittedName>
        <fullName evidence="3">Uncharacterized protein</fullName>
    </submittedName>
</protein>
<gene>
    <name evidence="3" type="ORF">Thi970DRAFT_04852</name>
</gene>
<dbReference type="AlphaFoldDB" id="H8Z8D0"/>
<accession>H8Z8D0</accession>